<dbReference type="OrthoDB" id="6132182at2759"/>
<dbReference type="Gene3D" id="1.10.1280.10">
    <property type="entry name" value="Di-copper center containing domain from catechol oxidase"/>
    <property type="match status" value="1"/>
</dbReference>
<dbReference type="Pfam" id="PF00264">
    <property type="entry name" value="Tyrosinase"/>
    <property type="match status" value="1"/>
</dbReference>
<dbReference type="InterPro" id="IPR002227">
    <property type="entry name" value="Tyrosinase_Cu-bd"/>
</dbReference>
<evidence type="ECO:0000313" key="4">
    <source>
        <dbReference type="EMBL" id="PWN36633.1"/>
    </source>
</evidence>
<dbReference type="InParanoid" id="A0A316VK00"/>
<protein>
    <submittedName>
        <fullName evidence="4">Di-copper centre-containing protein</fullName>
    </submittedName>
</protein>
<proteinExistence type="predicted"/>
<feature type="chain" id="PRO_5016468172" evidence="2">
    <location>
        <begin position="24"/>
        <end position="455"/>
    </location>
</feature>
<reference evidence="4 5" key="1">
    <citation type="journal article" date="2018" name="Mol. Biol. Evol.">
        <title>Broad Genomic Sampling Reveals a Smut Pathogenic Ancestry of the Fungal Clade Ustilaginomycotina.</title>
        <authorList>
            <person name="Kijpornyongpan T."/>
            <person name="Mondo S.J."/>
            <person name="Barry K."/>
            <person name="Sandor L."/>
            <person name="Lee J."/>
            <person name="Lipzen A."/>
            <person name="Pangilinan J."/>
            <person name="LaButti K."/>
            <person name="Hainaut M."/>
            <person name="Henrissat B."/>
            <person name="Grigoriev I.V."/>
            <person name="Spatafora J.W."/>
            <person name="Aime M.C."/>
        </authorList>
    </citation>
    <scope>NUCLEOTIDE SEQUENCE [LARGE SCALE GENOMIC DNA]</scope>
    <source>
        <strain evidence="4 5">MCA 3882</strain>
    </source>
</reference>
<feature type="domain" description="Tyrosinase copper-binding" evidence="3">
    <location>
        <begin position="183"/>
        <end position="373"/>
    </location>
</feature>
<dbReference type="AlphaFoldDB" id="A0A316VK00"/>
<gene>
    <name evidence="4" type="ORF">FA14DRAFT_186831</name>
</gene>
<organism evidence="4 5">
    <name type="scientific">Meira miltonrushii</name>
    <dbReference type="NCBI Taxonomy" id="1280837"/>
    <lineage>
        <taxon>Eukaryota</taxon>
        <taxon>Fungi</taxon>
        <taxon>Dikarya</taxon>
        <taxon>Basidiomycota</taxon>
        <taxon>Ustilaginomycotina</taxon>
        <taxon>Exobasidiomycetes</taxon>
        <taxon>Exobasidiales</taxon>
        <taxon>Brachybasidiaceae</taxon>
        <taxon>Meira</taxon>
    </lineage>
</organism>
<dbReference type="RefSeq" id="XP_025356935.1">
    <property type="nucleotide sequence ID" value="XM_025501542.1"/>
</dbReference>
<dbReference type="SUPFAM" id="SSF48056">
    <property type="entry name" value="Di-copper centre-containing domain"/>
    <property type="match status" value="1"/>
</dbReference>
<evidence type="ECO:0000313" key="5">
    <source>
        <dbReference type="Proteomes" id="UP000245771"/>
    </source>
</evidence>
<name>A0A316VK00_9BASI</name>
<keyword evidence="2" id="KW-0732">Signal</keyword>
<accession>A0A316VK00</accession>
<dbReference type="GeneID" id="37023323"/>
<dbReference type="GO" id="GO:0016491">
    <property type="term" value="F:oxidoreductase activity"/>
    <property type="evidence" value="ECO:0007669"/>
    <property type="project" value="InterPro"/>
</dbReference>
<evidence type="ECO:0000256" key="2">
    <source>
        <dbReference type="SAM" id="SignalP"/>
    </source>
</evidence>
<feature type="region of interest" description="Disordered" evidence="1">
    <location>
        <begin position="82"/>
        <end position="136"/>
    </location>
</feature>
<dbReference type="Proteomes" id="UP000245771">
    <property type="component" value="Unassembled WGS sequence"/>
</dbReference>
<keyword evidence="5" id="KW-1185">Reference proteome</keyword>
<feature type="signal peptide" evidence="2">
    <location>
        <begin position="1"/>
        <end position="23"/>
    </location>
</feature>
<evidence type="ECO:0000256" key="1">
    <source>
        <dbReference type="SAM" id="MobiDB-lite"/>
    </source>
</evidence>
<dbReference type="STRING" id="1280837.A0A316VK00"/>
<dbReference type="EMBL" id="KZ819602">
    <property type="protein sequence ID" value="PWN36633.1"/>
    <property type="molecule type" value="Genomic_DNA"/>
</dbReference>
<feature type="compositionally biased region" description="Basic and acidic residues" evidence="1">
    <location>
        <begin position="96"/>
        <end position="105"/>
    </location>
</feature>
<feature type="compositionally biased region" description="Polar residues" evidence="1">
    <location>
        <begin position="110"/>
        <end position="136"/>
    </location>
</feature>
<evidence type="ECO:0000259" key="3">
    <source>
        <dbReference type="Pfam" id="PF00264"/>
    </source>
</evidence>
<dbReference type="InterPro" id="IPR008922">
    <property type="entry name" value="Di-copper_centre_dom_sf"/>
</dbReference>
<sequence length="455" mass="51311">MKLHSFIHVLLLSIICLSSICFCALPSQKEVEELLKRSHPPFDRDFSENELFDRSSSMFKRQVAPSTTLTPEQQAIKNKMAQGKSTAFNDTALPDGQDKEAKEQAAQEAGMSNATTTLTSATPNSPNGTISAKPTSECDTIATRRPWSAASKEDRQAYLQASTCLANIPGKWNRDGFNSTSIQDDFVLFHAIMTSVLHFNAHLLPCHRLLVNAWFKTMQQSCNYTGDLLYMDFWTYADRGEIWTSSEIWSSSYYGSNRGNVVDGNQKDARVHFVNVQPGGVKIAKADRPIKRQLTEYDSDTGNVFQDYMTSTYLAELLQSETYDQLRRRVESSSHQYLHRGVGGDLGRSTGTVDNFFFAIHTGLDAFWAFYQDMNDGANKFKFGGPRLYGSKEQATMHDSCVMLGVWSPDYNILDLMDIRTKPNCYNYVYEDGTFTNTDQGDDDDDGSIFRHFKL</sequence>